<dbReference type="InterPro" id="IPR038610">
    <property type="entry name" value="FliK-like_C_sf"/>
</dbReference>
<dbReference type="InterPro" id="IPR052563">
    <property type="entry name" value="FliK"/>
</dbReference>
<feature type="region of interest" description="Disordered" evidence="1">
    <location>
        <begin position="168"/>
        <end position="192"/>
    </location>
</feature>
<name>A0A5E4X432_9BURK</name>
<dbReference type="Gene3D" id="3.30.750.140">
    <property type="match status" value="1"/>
</dbReference>
<feature type="domain" description="Flagellar hook-length control protein-like C-terminal" evidence="2">
    <location>
        <begin position="300"/>
        <end position="379"/>
    </location>
</feature>
<dbReference type="CDD" id="cd17470">
    <property type="entry name" value="T3SS_Flik_C"/>
    <property type="match status" value="1"/>
</dbReference>
<keyword evidence="4" id="KW-1185">Reference proteome</keyword>
<accession>A0A5E4X432</accession>
<feature type="region of interest" description="Disordered" evidence="1">
    <location>
        <begin position="371"/>
        <end position="421"/>
    </location>
</feature>
<dbReference type="RefSeq" id="WP_150586136.1">
    <property type="nucleotide sequence ID" value="NZ_CABPSE010000013.1"/>
</dbReference>
<keyword evidence="3" id="KW-0966">Cell projection</keyword>
<dbReference type="Proteomes" id="UP000383971">
    <property type="component" value="Unassembled WGS sequence"/>
</dbReference>
<evidence type="ECO:0000259" key="2">
    <source>
        <dbReference type="Pfam" id="PF02120"/>
    </source>
</evidence>
<evidence type="ECO:0000313" key="3">
    <source>
        <dbReference type="EMBL" id="VVE31063.1"/>
    </source>
</evidence>
<gene>
    <name evidence="3" type="ORF">PCO31111_03657</name>
</gene>
<keyword evidence="3" id="KW-0969">Cilium</keyword>
<sequence length="421" mass="42960">MIVEYARLMTPAYTDLSAPVADGALPIGLAQGVPSPAEEDVSSDFAATLGRSTAQGLELPAYEADAAPEAPEQALRAGAPEHVDVAPVAGVPVVADMPEITPDLGELSMANDAARDVPITPGVMAATAEDSVRAAQDIPSRGIESLRDPVLPHIATLLAAHEHRMHGTLESHAPAEPGEPAEPRDRAASAMTSSPAAAVRAAFPVATLPGVSLPLGLASPLPASLTVLPLAALPLAADPATPRAASVDNAPAQAPRTTFAAGTFGNTFVGEPSTVVMLGGFPSTHGMAGDGTSVARTLSERVQTMTQNGVHEARLRLTPDELGDIAIVVRKSAMQLSVSLQVARPEALSLVQSTAALLRDMLSQRHAGDVNVSVGSMPSSGGDGASGNGRGERHSRDERSGDAGPGLALGEAARQREAFRL</sequence>
<dbReference type="EMBL" id="CABPSE010000013">
    <property type="protein sequence ID" value="VVE31063.1"/>
    <property type="molecule type" value="Genomic_DNA"/>
</dbReference>
<dbReference type="InterPro" id="IPR021136">
    <property type="entry name" value="Flagellar_hook_control-like_C"/>
</dbReference>
<evidence type="ECO:0000313" key="4">
    <source>
        <dbReference type="Proteomes" id="UP000383971"/>
    </source>
</evidence>
<reference evidence="3 4" key="1">
    <citation type="submission" date="2019-08" db="EMBL/GenBank/DDBJ databases">
        <authorList>
            <person name="Peeters C."/>
        </authorList>
    </citation>
    <scope>NUCLEOTIDE SEQUENCE [LARGE SCALE GENOMIC DNA]</scope>
    <source>
        <strain evidence="3 4">LMG 31111</strain>
    </source>
</reference>
<dbReference type="PANTHER" id="PTHR37533">
    <property type="entry name" value="FLAGELLAR HOOK-LENGTH CONTROL PROTEIN"/>
    <property type="match status" value="1"/>
</dbReference>
<dbReference type="PANTHER" id="PTHR37533:SF2">
    <property type="entry name" value="FLAGELLAR HOOK-LENGTH CONTROL PROTEIN"/>
    <property type="match status" value="1"/>
</dbReference>
<keyword evidence="3" id="KW-0282">Flagellum</keyword>
<dbReference type="Pfam" id="PF02120">
    <property type="entry name" value="Flg_hook"/>
    <property type="match status" value="1"/>
</dbReference>
<evidence type="ECO:0000256" key="1">
    <source>
        <dbReference type="SAM" id="MobiDB-lite"/>
    </source>
</evidence>
<proteinExistence type="predicted"/>
<feature type="compositionally biased region" description="Basic and acidic residues" evidence="1">
    <location>
        <begin position="390"/>
        <end position="401"/>
    </location>
</feature>
<protein>
    <submittedName>
        <fullName evidence="3">Flagellar hook-length control protein</fullName>
    </submittedName>
</protein>
<organism evidence="3 4">
    <name type="scientific">Pandoraea communis</name>
    <dbReference type="NCBI Taxonomy" id="2508297"/>
    <lineage>
        <taxon>Bacteria</taxon>
        <taxon>Pseudomonadati</taxon>
        <taxon>Pseudomonadota</taxon>
        <taxon>Betaproteobacteria</taxon>
        <taxon>Burkholderiales</taxon>
        <taxon>Burkholderiaceae</taxon>
        <taxon>Pandoraea</taxon>
    </lineage>
</organism>
<dbReference type="AlphaFoldDB" id="A0A5E4X432"/>